<dbReference type="InterPro" id="IPR023393">
    <property type="entry name" value="START-like_dom_sf"/>
</dbReference>
<keyword evidence="4" id="KW-1185">Reference proteome</keyword>
<dbReference type="EMBL" id="CP042593">
    <property type="protein sequence ID" value="QED46242.1"/>
    <property type="molecule type" value="Genomic_DNA"/>
</dbReference>
<protein>
    <submittedName>
        <fullName evidence="3">SRPBCC domain-containing protein</fullName>
    </submittedName>
</protein>
<proteinExistence type="inferred from homology"/>
<dbReference type="CDD" id="cd07814">
    <property type="entry name" value="SRPBCC_CalC_Aha1-like"/>
    <property type="match status" value="1"/>
</dbReference>
<dbReference type="InterPro" id="IPR013538">
    <property type="entry name" value="ASHA1/2-like_C"/>
</dbReference>
<reference evidence="4" key="1">
    <citation type="submission" date="2019-08" db="EMBL/GenBank/DDBJ databases">
        <authorList>
            <person name="Zheng X."/>
        </authorList>
    </citation>
    <scope>NUCLEOTIDE SEQUENCE [LARGE SCALE GENOMIC DNA]</scope>
    <source>
        <strain evidence="4">FJAT-25496</strain>
    </source>
</reference>
<feature type="domain" description="Activator of Hsp90 ATPase homologue 1/2-like C-terminal" evidence="2">
    <location>
        <begin position="10"/>
        <end position="137"/>
    </location>
</feature>
<sequence>MQIHHQTYIKANPEKVYRTLITAEGWNAWFTDHTSLYLNENGEGKITFSWSSYGVKKENIEDGGDILTAIPNKLFVFQWSPGEGKTTVKFELEQVKEGTLLLLEETGYTTSSKDLSACIGCATGWGEAMTLLKMYLEYGIVCKDDYRF</sequence>
<dbReference type="Pfam" id="PF08327">
    <property type="entry name" value="AHSA1"/>
    <property type="match status" value="1"/>
</dbReference>
<evidence type="ECO:0000313" key="3">
    <source>
        <dbReference type="EMBL" id="QED46242.1"/>
    </source>
</evidence>
<dbReference type="OrthoDB" id="2632836at2"/>
<gene>
    <name evidence="3" type="ORF">FSZ17_02495</name>
</gene>
<name>A0A5B8YZT4_CYTDA</name>
<evidence type="ECO:0000256" key="1">
    <source>
        <dbReference type="ARBA" id="ARBA00006817"/>
    </source>
</evidence>
<evidence type="ECO:0000259" key="2">
    <source>
        <dbReference type="Pfam" id="PF08327"/>
    </source>
</evidence>
<dbReference type="SUPFAM" id="SSF55961">
    <property type="entry name" value="Bet v1-like"/>
    <property type="match status" value="1"/>
</dbReference>
<dbReference type="RefSeq" id="WP_057775552.1">
    <property type="nucleotide sequence ID" value="NZ_CP042593.1"/>
</dbReference>
<comment type="similarity">
    <text evidence="1">Belongs to the AHA1 family.</text>
</comment>
<dbReference type="AlphaFoldDB" id="A0A5B8YZT4"/>
<dbReference type="KEGG" id="bda:FSZ17_02495"/>
<dbReference type="Gene3D" id="3.30.530.20">
    <property type="match status" value="1"/>
</dbReference>
<organism evidence="3 4">
    <name type="scientific">Cytobacillus dafuensis</name>
    <name type="common">Bacillus dafuensis</name>
    <dbReference type="NCBI Taxonomy" id="1742359"/>
    <lineage>
        <taxon>Bacteria</taxon>
        <taxon>Bacillati</taxon>
        <taxon>Bacillota</taxon>
        <taxon>Bacilli</taxon>
        <taxon>Bacillales</taxon>
        <taxon>Bacillaceae</taxon>
        <taxon>Cytobacillus</taxon>
    </lineage>
</organism>
<dbReference type="STRING" id="1742359.GCA_001439625_04340"/>
<accession>A0A5B8YZT4</accession>
<dbReference type="Proteomes" id="UP000321555">
    <property type="component" value="Chromosome"/>
</dbReference>
<evidence type="ECO:0000313" key="4">
    <source>
        <dbReference type="Proteomes" id="UP000321555"/>
    </source>
</evidence>